<organism evidence="1">
    <name type="scientific">Arundo donax</name>
    <name type="common">Giant reed</name>
    <name type="synonym">Donax arundinaceus</name>
    <dbReference type="NCBI Taxonomy" id="35708"/>
    <lineage>
        <taxon>Eukaryota</taxon>
        <taxon>Viridiplantae</taxon>
        <taxon>Streptophyta</taxon>
        <taxon>Embryophyta</taxon>
        <taxon>Tracheophyta</taxon>
        <taxon>Spermatophyta</taxon>
        <taxon>Magnoliopsida</taxon>
        <taxon>Liliopsida</taxon>
        <taxon>Poales</taxon>
        <taxon>Poaceae</taxon>
        <taxon>PACMAD clade</taxon>
        <taxon>Arundinoideae</taxon>
        <taxon>Arundineae</taxon>
        <taxon>Arundo</taxon>
    </lineage>
</organism>
<name>A0A0A9F6E7_ARUDO</name>
<protein>
    <submittedName>
        <fullName evidence="1">Uncharacterized protein</fullName>
    </submittedName>
</protein>
<evidence type="ECO:0000313" key="1">
    <source>
        <dbReference type="EMBL" id="JAE05696.1"/>
    </source>
</evidence>
<sequence length="47" mass="5367">MGGSIVLNRQALICPRLVRSLTSFQRPVTHQGQVHGANSPCRRRRRR</sequence>
<reference evidence="1" key="1">
    <citation type="submission" date="2014-09" db="EMBL/GenBank/DDBJ databases">
        <authorList>
            <person name="Magalhaes I.L.F."/>
            <person name="Oliveira U."/>
            <person name="Santos F.R."/>
            <person name="Vidigal T.H.D.A."/>
            <person name="Brescovit A.D."/>
            <person name="Santos A.J."/>
        </authorList>
    </citation>
    <scope>NUCLEOTIDE SEQUENCE</scope>
    <source>
        <tissue evidence="1">Shoot tissue taken approximately 20 cm above the soil surface</tissue>
    </source>
</reference>
<proteinExistence type="predicted"/>
<dbReference type="EMBL" id="GBRH01192200">
    <property type="protein sequence ID" value="JAE05696.1"/>
    <property type="molecule type" value="Transcribed_RNA"/>
</dbReference>
<reference evidence="1" key="2">
    <citation type="journal article" date="2015" name="Data Brief">
        <title>Shoot transcriptome of the giant reed, Arundo donax.</title>
        <authorList>
            <person name="Barrero R.A."/>
            <person name="Guerrero F.D."/>
            <person name="Moolhuijzen P."/>
            <person name="Goolsby J.A."/>
            <person name="Tidwell J."/>
            <person name="Bellgard S.E."/>
            <person name="Bellgard M.I."/>
        </authorList>
    </citation>
    <scope>NUCLEOTIDE SEQUENCE</scope>
    <source>
        <tissue evidence="1">Shoot tissue taken approximately 20 cm above the soil surface</tissue>
    </source>
</reference>
<dbReference type="AlphaFoldDB" id="A0A0A9F6E7"/>
<accession>A0A0A9F6E7</accession>